<evidence type="ECO:0000259" key="1">
    <source>
        <dbReference type="Pfam" id="PF00882"/>
    </source>
</evidence>
<reference evidence="2 3" key="1">
    <citation type="submission" date="2020-02" db="EMBL/GenBank/DDBJ databases">
        <authorList>
            <person name="Zheng R.K."/>
            <person name="Sun C.M."/>
        </authorList>
    </citation>
    <scope>NUCLEOTIDE SEQUENCE [LARGE SCALE GENOMIC DNA]</scope>
    <source>
        <strain evidence="3">zrk13</strain>
    </source>
</reference>
<sequence length="320" mass="38608">MADVYMHSRLTEDVMKQLETTNVDRQIAFLGAQNSDPMYYATWHKSAKEYRMYADRMHDTDTQGLMIHMTEYVKKHYTKEAYSFLFGYICHYALDVKIHPYVYHRVGVYKRTKPETYQYRGLHLKFERSIDALLMEQEQNKSSRWMNVTRYYFPLKRPPQEVLELMKSTLKHQFDIDYGDRVYQQSVQYMYRVLKYMVTDRFGIKKQLYKFIDLFNKKADLFMADLSLFHHVEDYDFHNKNHATWYHPVTNEPSTKDVYQLYDEAVEFAVTCIQQVNQYLTGQEIDLKMVFTNLSLNSGIDCDRSYPFQYFQSYRPKNNS</sequence>
<keyword evidence="3" id="KW-1185">Reference proteome</keyword>
<dbReference type="Pfam" id="PF00882">
    <property type="entry name" value="Zn_dep_PLPC"/>
    <property type="match status" value="1"/>
</dbReference>
<name>A0A7L7KTD9_9MOLU</name>
<dbReference type="InterPro" id="IPR029002">
    <property type="entry name" value="PLPC/GPLD1"/>
</dbReference>
<evidence type="ECO:0000313" key="3">
    <source>
        <dbReference type="Proteomes" id="UP000514720"/>
    </source>
</evidence>
<dbReference type="Proteomes" id="UP000514720">
    <property type="component" value="Chromosome"/>
</dbReference>
<accession>A0A7L7KTD9</accession>
<proteinExistence type="predicted"/>
<evidence type="ECO:0000313" key="2">
    <source>
        <dbReference type="EMBL" id="QMS85875.1"/>
    </source>
</evidence>
<protein>
    <recommendedName>
        <fullName evidence="1">Phospholipase C/D domain-containing protein</fullName>
    </recommendedName>
</protein>
<feature type="domain" description="Phospholipase C/D" evidence="1">
    <location>
        <begin position="51"/>
        <end position="150"/>
    </location>
</feature>
<dbReference type="EMBL" id="CP048914">
    <property type="protein sequence ID" value="QMS85875.1"/>
    <property type="molecule type" value="Genomic_DNA"/>
</dbReference>
<dbReference type="AlphaFoldDB" id="A0A7L7KTD9"/>
<gene>
    <name evidence="2" type="ORF">G4Z02_08985</name>
</gene>
<organism evidence="2 3">
    <name type="scientific">Candidatus Xianfuyuplasma coldseepsis</name>
    <dbReference type="NCBI Taxonomy" id="2782163"/>
    <lineage>
        <taxon>Bacteria</taxon>
        <taxon>Bacillati</taxon>
        <taxon>Mycoplasmatota</taxon>
        <taxon>Mollicutes</taxon>
        <taxon>Candidatus Izemoplasmatales</taxon>
        <taxon>Candidatus Izemoplasmataceae</taxon>
        <taxon>Candidatus Xianfuyuplasma</taxon>
    </lineage>
</organism>
<dbReference type="KEGG" id="xcl:G4Z02_08985"/>
<dbReference type="RefSeq" id="WP_258877687.1">
    <property type="nucleotide sequence ID" value="NZ_CP048914.1"/>
</dbReference>